<feature type="compositionally biased region" description="Polar residues" evidence="1">
    <location>
        <begin position="123"/>
        <end position="142"/>
    </location>
</feature>
<comment type="caution">
    <text evidence="2">The sequence shown here is derived from an EMBL/GenBank/DDBJ whole genome shotgun (WGS) entry which is preliminary data.</text>
</comment>
<organism evidence="2 3">
    <name type="scientific">Ziziphus jujuba var. spinosa</name>
    <dbReference type="NCBI Taxonomy" id="714518"/>
    <lineage>
        <taxon>Eukaryota</taxon>
        <taxon>Viridiplantae</taxon>
        <taxon>Streptophyta</taxon>
        <taxon>Embryophyta</taxon>
        <taxon>Tracheophyta</taxon>
        <taxon>Spermatophyta</taxon>
        <taxon>Magnoliopsida</taxon>
        <taxon>eudicotyledons</taxon>
        <taxon>Gunneridae</taxon>
        <taxon>Pentapetalae</taxon>
        <taxon>rosids</taxon>
        <taxon>fabids</taxon>
        <taxon>Rosales</taxon>
        <taxon>Rhamnaceae</taxon>
        <taxon>Paliureae</taxon>
        <taxon>Ziziphus</taxon>
    </lineage>
</organism>
<feature type="region of interest" description="Disordered" evidence="1">
    <location>
        <begin position="258"/>
        <end position="359"/>
    </location>
</feature>
<name>A0A978VET3_ZIZJJ</name>
<dbReference type="EMBL" id="JAEACU010000005">
    <property type="protein sequence ID" value="KAH7528872.1"/>
    <property type="molecule type" value="Genomic_DNA"/>
</dbReference>
<feature type="compositionally biased region" description="Low complexity" evidence="1">
    <location>
        <begin position="484"/>
        <end position="502"/>
    </location>
</feature>
<proteinExistence type="predicted"/>
<feature type="compositionally biased region" description="Polar residues" evidence="1">
    <location>
        <begin position="279"/>
        <end position="293"/>
    </location>
</feature>
<evidence type="ECO:0000313" key="2">
    <source>
        <dbReference type="EMBL" id="KAH7528872.1"/>
    </source>
</evidence>
<dbReference type="AlphaFoldDB" id="A0A978VET3"/>
<feature type="region of interest" description="Disordered" evidence="1">
    <location>
        <begin position="414"/>
        <end position="565"/>
    </location>
</feature>
<feature type="compositionally biased region" description="Polar residues" evidence="1">
    <location>
        <begin position="334"/>
        <end position="346"/>
    </location>
</feature>
<dbReference type="Proteomes" id="UP000813462">
    <property type="component" value="Unassembled WGS sequence"/>
</dbReference>
<protein>
    <submittedName>
        <fullName evidence="2">Uncharacterized protein</fullName>
    </submittedName>
</protein>
<dbReference type="PANTHER" id="PTHR33673:SF38">
    <property type="entry name" value="CHROMODOMAIN-HELICASE-DNA-BINDING PROTEIN 7-LIKE"/>
    <property type="match status" value="1"/>
</dbReference>
<feature type="compositionally biased region" description="Basic and acidic residues" evidence="1">
    <location>
        <begin position="457"/>
        <end position="480"/>
    </location>
</feature>
<gene>
    <name evidence="2" type="ORF">FEM48_Zijuj05G0123900</name>
</gene>
<feature type="region of interest" description="Disordered" evidence="1">
    <location>
        <begin position="69"/>
        <end position="108"/>
    </location>
</feature>
<sequence length="580" mass="61851">MNVCTLKWRQVIGNTKINTKVQRTEDLNGFTWQLNVKRNHKEDDGIEHLEFEFCKTLLTMDSGNVVGSNGNLSTNPANIPGEGNHSVSGKPLNTLPSLASESPSDRPNQFGLIATSVAPLSTDWPQTLNENNGTGSLRPESNQTFPVVEPGLGITTNSDLTTSFSTALAEDGFSAMDKNLGPSSLSTASFLDDPFQLHINGTSQTNPPVSTSGSSKLDEDNGLGLLERISVKEPGYESKPSTDMLTFNGASFYKGDPSTPAMKLSESPTSSSAAGFSSKNPFEVSTMSDSTGPQKFEDTNLSSDNSDDDDILDSDLPKNEDSAPPAVLGHHSELSTGSNTETQSPPVQMMERPGDANTPEYKLPSYVFARTSTTAPMEWSVTSNESLFSIHMGNMSFTGDQLYFLGKSGELGKPGDPSVSPLIDYSSNQPPPREKSTAETGQKSGNLDEGLGATEAKAAETMREVIRENAENQKKEDEFLAKGATVSAVASPSGTSPSASLSHHSEGSTKSFAFPILSGDDEKNLSMRSGVQKQTHQHTPTQSQPVTPKETPAEAPNPKAATNVPPAKWLSCFSCCPFCS</sequence>
<feature type="compositionally biased region" description="Low complexity" evidence="1">
    <location>
        <begin position="265"/>
        <end position="278"/>
    </location>
</feature>
<feature type="compositionally biased region" description="Polar residues" evidence="1">
    <location>
        <begin position="199"/>
        <end position="215"/>
    </location>
</feature>
<dbReference type="PANTHER" id="PTHR33673">
    <property type="entry name" value="SUPPRESSOR SRP40-LIKE PROTEIN"/>
    <property type="match status" value="1"/>
</dbReference>
<feature type="region of interest" description="Disordered" evidence="1">
    <location>
        <begin position="121"/>
        <end position="142"/>
    </location>
</feature>
<feature type="compositionally biased region" description="Polar residues" evidence="1">
    <location>
        <begin position="94"/>
        <end position="107"/>
    </location>
</feature>
<feature type="compositionally biased region" description="Low complexity" evidence="1">
    <location>
        <begin position="531"/>
        <end position="548"/>
    </location>
</feature>
<accession>A0A978VET3</accession>
<reference evidence="2" key="1">
    <citation type="journal article" date="2021" name="Front. Plant Sci.">
        <title>Chromosome-Scale Genome Assembly for Chinese Sour Jujube and Insights Into Its Genome Evolution and Domestication Signature.</title>
        <authorList>
            <person name="Shen L.-Y."/>
            <person name="Luo H."/>
            <person name="Wang X.-L."/>
            <person name="Wang X.-M."/>
            <person name="Qiu X.-J."/>
            <person name="Liu H."/>
            <person name="Zhou S.-S."/>
            <person name="Jia K.-H."/>
            <person name="Nie S."/>
            <person name="Bao Y.-T."/>
            <person name="Zhang R.-G."/>
            <person name="Yun Q.-Z."/>
            <person name="Chai Y.-H."/>
            <person name="Lu J.-Y."/>
            <person name="Li Y."/>
            <person name="Zhao S.-W."/>
            <person name="Mao J.-F."/>
            <person name="Jia S.-G."/>
            <person name="Mao Y.-M."/>
        </authorList>
    </citation>
    <scope>NUCLEOTIDE SEQUENCE</scope>
    <source>
        <strain evidence="2">AT0</strain>
        <tissue evidence="2">Leaf</tissue>
    </source>
</reference>
<feature type="region of interest" description="Disordered" evidence="1">
    <location>
        <begin position="198"/>
        <end position="221"/>
    </location>
</feature>
<evidence type="ECO:0000313" key="3">
    <source>
        <dbReference type="Proteomes" id="UP000813462"/>
    </source>
</evidence>
<evidence type="ECO:0000256" key="1">
    <source>
        <dbReference type="SAM" id="MobiDB-lite"/>
    </source>
</evidence>